<evidence type="ECO:0000256" key="1">
    <source>
        <dbReference type="ARBA" id="ARBA00004123"/>
    </source>
</evidence>
<name>A0ABR0L5S1_9PEZI</name>
<feature type="compositionally biased region" description="Basic residues" evidence="4">
    <location>
        <begin position="1"/>
        <end position="11"/>
    </location>
</feature>
<dbReference type="SUPFAM" id="SSF50978">
    <property type="entry name" value="WD40 repeat-like"/>
    <property type="match status" value="1"/>
</dbReference>
<evidence type="ECO:0000313" key="5">
    <source>
        <dbReference type="EMBL" id="KAK5143909.1"/>
    </source>
</evidence>
<dbReference type="PANTHER" id="PTHR15052">
    <property type="entry name" value="RNA POLYMERASE III TRANSCRIPTION INITIATION FACTOR COMPLEX SUBUNIT"/>
    <property type="match status" value="1"/>
</dbReference>
<dbReference type="InterPro" id="IPR052416">
    <property type="entry name" value="GTF3C_component"/>
</dbReference>
<keyword evidence="6" id="KW-1185">Reference proteome</keyword>
<keyword evidence="3" id="KW-0539">Nucleus</keyword>
<dbReference type="Proteomes" id="UP001308179">
    <property type="component" value="Unassembled WGS sequence"/>
</dbReference>
<dbReference type="Gene3D" id="2.130.10.10">
    <property type="entry name" value="YVTN repeat-like/Quinoprotein amine dehydrogenase"/>
    <property type="match status" value="1"/>
</dbReference>
<feature type="region of interest" description="Disordered" evidence="4">
    <location>
        <begin position="130"/>
        <end position="151"/>
    </location>
</feature>
<proteinExistence type="predicted"/>
<feature type="compositionally biased region" description="Polar residues" evidence="4">
    <location>
        <begin position="590"/>
        <end position="604"/>
    </location>
</feature>
<dbReference type="InterPro" id="IPR015943">
    <property type="entry name" value="WD40/YVTN_repeat-like_dom_sf"/>
</dbReference>
<feature type="compositionally biased region" description="Basic residues" evidence="4">
    <location>
        <begin position="90"/>
        <end position="102"/>
    </location>
</feature>
<feature type="compositionally biased region" description="Acidic residues" evidence="4">
    <location>
        <begin position="53"/>
        <end position="76"/>
    </location>
</feature>
<evidence type="ECO:0000256" key="4">
    <source>
        <dbReference type="SAM" id="MobiDB-lite"/>
    </source>
</evidence>
<sequence length="677" mass="73630">MNISLHHKAQMQRRSTTRAVPRKKYTVDAFQGVPELEAAIDPDDLGEDGEAELVADDDEVDLMDVESEPSDDESEPMDLVSDTQKEQRPKTPRSAKTRKKRPRQEQPGRLETAVNEATRRWMHVLTLPTRNEDQDGYGGFRHNSSQGNGASEDVARAGWSWYLSDGGKQAFQTHQRLDVLTAEEAKGYLGDQQAVSFVMGPYQDQKLFHLTSGQSMPLANAWEISAGEIGSTDTPEVALHYKPGFMLNLGAEVLCLGWIPRRDSKVQYLTTLVSPEQTGVDLSDPPSSPDSRLTKQSHICIWRFEADAEGYIDTTITPTLALVLCTDWGEISTFQWCPTACPAAVSLGLLAFIAEDGALRVLEVPVPSADDGAAYVLVKQAAFEWQPPNMICTCITWSSPTLISAGCAKGSVYVCDLENISSTNDPGLSFTTSKNCIEAIISCAPSHPHILFVTSAVGGMTVADINQVPPKVSPLNATQVHDLSQPLLLWHDHLQRALTTDDDCEVVARSLQKGKHRIIVSQARNAITAIAAGASHPCILVATEAGDVFATNPLIQAASGKADMWQQTWFSHQWRRPTVTDRESAEQHTLESNGQPDKASITTGKNGLSRILEGFKPERIPPEARGKAFPAAETGAHAVHEEQSAVTSLAWNPNINCGGWAAAGMADGLVRVEDIAV</sequence>
<accession>A0ABR0L5S1</accession>
<comment type="subcellular location">
    <subcellularLocation>
        <location evidence="1">Nucleus</location>
    </subcellularLocation>
</comment>
<gene>
    <name evidence="5" type="ORF">LTR32_004052</name>
</gene>
<keyword evidence="2" id="KW-0804">Transcription</keyword>
<feature type="region of interest" description="Disordered" evidence="4">
    <location>
        <begin position="53"/>
        <end position="111"/>
    </location>
</feature>
<protein>
    <recommendedName>
        <fullName evidence="7">Transcription factor IIIC 90kDa subunit N-terminal domain-containing protein</fullName>
    </recommendedName>
</protein>
<evidence type="ECO:0008006" key="7">
    <source>
        <dbReference type="Google" id="ProtNLM"/>
    </source>
</evidence>
<feature type="compositionally biased region" description="Basic and acidic residues" evidence="4">
    <location>
        <begin position="578"/>
        <end position="589"/>
    </location>
</feature>
<evidence type="ECO:0000256" key="3">
    <source>
        <dbReference type="ARBA" id="ARBA00023242"/>
    </source>
</evidence>
<dbReference type="PANTHER" id="PTHR15052:SF2">
    <property type="entry name" value="GENERAL TRANSCRIPTION FACTOR 3C POLYPEPTIDE 2"/>
    <property type="match status" value="1"/>
</dbReference>
<feature type="region of interest" description="Disordered" evidence="4">
    <location>
        <begin position="1"/>
        <end position="23"/>
    </location>
</feature>
<dbReference type="InterPro" id="IPR036322">
    <property type="entry name" value="WD40_repeat_dom_sf"/>
</dbReference>
<evidence type="ECO:0000256" key="2">
    <source>
        <dbReference type="ARBA" id="ARBA00023163"/>
    </source>
</evidence>
<feature type="region of interest" description="Disordered" evidence="4">
    <location>
        <begin position="576"/>
        <end position="604"/>
    </location>
</feature>
<reference evidence="5 6" key="1">
    <citation type="submission" date="2023-08" db="EMBL/GenBank/DDBJ databases">
        <title>Black Yeasts Isolated from many extreme environments.</title>
        <authorList>
            <person name="Coleine C."/>
            <person name="Stajich J.E."/>
            <person name="Selbmann L."/>
        </authorList>
    </citation>
    <scope>NUCLEOTIDE SEQUENCE [LARGE SCALE GENOMIC DNA]</scope>
    <source>
        <strain evidence="5 6">CCFEE 5386</strain>
    </source>
</reference>
<comment type="caution">
    <text evidence="5">The sequence shown here is derived from an EMBL/GenBank/DDBJ whole genome shotgun (WGS) entry which is preliminary data.</text>
</comment>
<dbReference type="EMBL" id="JAVRRR010000269">
    <property type="protein sequence ID" value="KAK5143909.1"/>
    <property type="molecule type" value="Genomic_DNA"/>
</dbReference>
<evidence type="ECO:0000313" key="6">
    <source>
        <dbReference type="Proteomes" id="UP001308179"/>
    </source>
</evidence>
<organism evidence="5 6">
    <name type="scientific">Rachicladosporium monterosium</name>
    <dbReference type="NCBI Taxonomy" id="1507873"/>
    <lineage>
        <taxon>Eukaryota</taxon>
        <taxon>Fungi</taxon>
        <taxon>Dikarya</taxon>
        <taxon>Ascomycota</taxon>
        <taxon>Pezizomycotina</taxon>
        <taxon>Dothideomycetes</taxon>
        <taxon>Dothideomycetidae</taxon>
        <taxon>Cladosporiales</taxon>
        <taxon>Cladosporiaceae</taxon>
        <taxon>Rachicladosporium</taxon>
    </lineage>
</organism>